<dbReference type="InterPro" id="IPR033118">
    <property type="entry name" value="EXPERA"/>
</dbReference>
<evidence type="ECO:0000256" key="14">
    <source>
        <dbReference type="SAM" id="Phobius"/>
    </source>
</evidence>
<evidence type="ECO:0000256" key="15">
    <source>
        <dbReference type="SAM" id="SignalP"/>
    </source>
</evidence>
<keyword evidence="15" id="KW-0732">Signal</keyword>
<feature type="transmembrane region" description="Helical" evidence="14">
    <location>
        <begin position="84"/>
        <end position="102"/>
    </location>
</feature>
<evidence type="ECO:0000256" key="11">
    <source>
        <dbReference type="ARBA" id="ARBA00023221"/>
    </source>
</evidence>
<evidence type="ECO:0000256" key="5">
    <source>
        <dbReference type="ARBA" id="ARBA00022955"/>
    </source>
</evidence>
<evidence type="ECO:0000256" key="1">
    <source>
        <dbReference type="ARBA" id="ARBA00004141"/>
    </source>
</evidence>
<keyword evidence="6 13" id="KW-1133">Transmembrane helix</keyword>
<dbReference type="GO" id="GO:0000247">
    <property type="term" value="F:C-8 sterol isomerase activity"/>
    <property type="evidence" value="ECO:0007669"/>
    <property type="project" value="TreeGrafter"/>
</dbReference>
<evidence type="ECO:0000313" key="18">
    <source>
        <dbReference type="Proteomes" id="UP000030687"/>
    </source>
</evidence>
<keyword evidence="10" id="KW-1207">Sterol metabolism</keyword>
<proteinExistence type="inferred from homology"/>
<feature type="transmembrane region" description="Helical" evidence="14">
    <location>
        <begin position="122"/>
        <end position="142"/>
    </location>
</feature>
<dbReference type="PROSITE" id="PS51751">
    <property type="entry name" value="EXPERA"/>
    <property type="match status" value="1"/>
</dbReference>
<dbReference type="Gramene" id="ESR37075">
    <property type="protein sequence ID" value="ESR37075"/>
    <property type="gene ID" value="CICLE_v10029256mg"/>
</dbReference>
<sequence>MCWWAFTGLTHIILEGYFAFSPEFYKDKSGFYLAEVWKEYSKGDSRYAARDAGVVAVEGITAVLEGPASLLSVYAIATGKSYSYILQFAISLGQLYGTAVYFMTSYLEGDNFAASPYYYNLYYIGANASWVVIPSLIAIRCWKKICAAPQLQGQKKNKVR</sequence>
<evidence type="ECO:0000256" key="6">
    <source>
        <dbReference type="ARBA" id="ARBA00022989"/>
    </source>
</evidence>
<gene>
    <name evidence="17" type="ORF">CICLE_v10029256mg</name>
</gene>
<feature type="domain" description="EXPERA" evidence="16">
    <location>
        <begin position="1"/>
        <end position="138"/>
    </location>
</feature>
<dbReference type="GO" id="GO:0004769">
    <property type="term" value="F:steroid Delta-isomerase activity"/>
    <property type="evidence" value="ECO:0007669"/>
    <property type="project" value="TreeGrafter"/>
</dbReference>
<keyword evidence="4 13" id="KW-0812">Transmembrane</keyword>
<feature type="chain" id="PRO_5004727345" description="EXPERA domain-containing protein" evidence="15">
    <location>
        <begin position="20"/>
        <end position="160"/>
    </location>
</feature>
<dbReference type="Proteomes" id="UP000030687">
    <property type="component" value="Unassembled WGS sequence"/>
</dbReference>
<evidence type="ECO:0000256" key="8">
    <source>
        <dbReference type="ARBA" id="ARBA00023098"/>
    </source>
</evidence>
<dbReference type="PANTHER" id="PTHR14207:SF0">
    <property type="entry name" value="3-BETA-HYDROXYSTEROID-DELTA(8),DELTA(7)-ISOMERASE"/>
    <property type="match status" value="1"/>
</dbReference>
<comment type="similarity">
    <text evidence="2">Belongs to the EBP family.</text>
</comment>
<accession>V4SE17</accession>
<dbReference type="InterPro" id="IPR007905">
    <property type="entry name" value="EBP"/>
</dbReference>
<dbReference type="GO" id="GO:0016020">
    <property type="term" value="C:membrane"/>
    <property type="evidence" value="ECO:0007669"/>
    <property type="project" value="UniProtKB-SubCell"/>
</dbReference>
<keyword evidence="9 13" id="KW-0472">Membrane</keyword>
<name>V4SE17_CITCL</name>
<dbReference type="PANTHER" id="PTHR14207">
    <property type="entry name" value="STEROL ISOMERASE"/>
    <property type="match status" value="1"/>
</dbReference>
<evidence type="ECO:0000256" key="7">
    <source>
        <dbReference type="ARBA" id="ARBA00023011"/>
    </source>
</evidence>
<keyword evidence="7" id="KW-0756">Sterol biosynthesis</keyword>
<dbReference type="EMBL" id="KI536978">
    <property type="protein sequence ID" value="ESR37075.1"/>
    <property type="molecule type" value="Genomic_DNA"/>
</dbReference>
<keyword evidence="12" id="KW-0413">Isomerase</keyword>
<protein>
    <recommendedName>
        <fullName evidence="16">EXPERA domain-containing protein</fullName>
    </recommendedName>
</protein>
<dbReference type="GO" id="GO:0016126">
    <property type="term" value="P:sterol biosynthetic process"/>
    <property type="evidence" value="ECO:0007669"/>
    <property type="project" value="UniProtKB-KW"/>
</dbReference>
<dbReference type="KEGG" id="cic:CICLE_v10029256mg"/>
<dbReference type="Pfam" id="PF05241">
    <property type="entry name" value="EBP"/>
    <property type="match status" value="1"/>
</dbReference>
<keyword evidence="3" id="KW-0444">Lipid biosynthesis</keyword>
<evidence type="ECO:0000256" key="3">
    <source>
        <dbReference type="ARBA" id="ARBA00022516"/>
    </source>
</evidence>
<keyword evidence="11" id="KW-0753">Steroid metabolism</keyword>
<dbReference type="GO" id="GO:0047750">
    <property type="term" value="F:cholestenol delta-isomerase activity"/>
    <property type="evidence" value="ECO:0007669"/>
    <property type="project" value="InterPro"/>
</dbReference>
<evidence type="ECO:0000256" key="9">
    <source>
        <dbReference type="ARBA" id="ARBA00023136"/>
    </source>
</evidence>
<evidence type="ECO:0000259" key="16">
    <source>
        <dbReference type="PROSITE" id="PS51751"/>
    </source>
</evidence>
<comment type="subcellular location">
    <subcellularLocation>
        <location evidence="1">Membrane</location>
        <topology evidence="1">Multi-pass membrane protein</topology>
    </subcellularLocation>
</comment>
<keyword evidence="5" id="KW-0752">Steroid biosynthesis</keyword>
<reference evidence="17 18" key="1">
    <citation type="submission" date="2013-10" db="EMBL/GenBank/DDBJ databases">
        <authorList>
            <consortium name="International Citrus Genome Consortium"/>
            <person name="Jenkins J."/>
            <person name="Schmutz J."/>
            <person name="Prochnik S."/>
            <person name="Rokhsar D."/>
            <person name="Gmitter F."/>
            <person name="Ollitrault P."/>
            <person name="Machado M."/>
            <person name="Talon M."/>
            <person name="Wincker P."/>
            <person name="Jaillon O."/>
            <person name="Morgante M."/>
        </authorList>
    </citation>
    <scope>NUCLEOTIDE SEQUENCE</scope>
    <source>
        <strain evidence="18">cv. Clemenules</strain>
    </source>
</reference>
<evidence type="ECO:0000256" key="10">
    <source>
        <dbReference type="ARBA" id="ARBA00023166"/>
    </source>
</evidence>
<dbReference type="AlphaFoldDB" id="V4SE17"/>
<organism evidence="17 18">
    <name type="scientific">Citrus clementina</name>
    <name type="common">Clementine</name>
    <name type="synonym">Citrus deliciosa x Citrus sinensis</name>
    <dbReference type="NCBI Taxonomy" id="85681"/>
    <lineage>
        <taxon>Eukaryota</taxon>
        <taxon>Viridiplantae</taxon>
        <taxon>Streptophyta</taxon>
        <taxon>Embryophyta</taxon>
        <taxon>Tracheophyta</taxon>
        <taxon>Spermatophyta</taxon>
        <taxon>Magnoliopsida</taxon>
        <taxon>eudicotyledons</taxon>
        <taxon>Gunneridae</taxon>
        <taxon>Pentapetalae</taxon>
        <taxon>rosids</taxon>
        <taxon>malvids</taxon>
        <taxon>Sapindales</taxon>
        <taxon>Rutaceae</taxon>
        <taxon>Aurantioideae</taxon>
        <taxon>Citrus</taxon>
    </lineage>
</organism>
<evidence type="ECO:0000256" key="13">
    <source>
        <dbReference type="PROSITE-ProRule" id="PRU01087"/>
    </source>
</evidence>
<keyword evidence="18" id="KW-1185">Reference proteome</keyword>
<evidence type="ECO:0000256" key="4">
    <source>
        <dbReference type="ARBA" id="ARBA00022692"/>
    </source>
</evidence>
<evidence type="ECO:0000256" key="2">
    <source>
        <dbReference type="ARBA" id="ARBA00008337"/>
    </source>
</evidence>
<evidence type="ECO:0000256" key="12">
    <source>
        <dbReference type="ARBA" id="ARBA00023235"/>
    </source>
</evidence>
<evidence type="ECO:0000313" key="17">
    <source>
        <dbReference type="EMBL" id="ESR37075.1"/>
    </source>
</evidence>
<feature type="signal peptide" evidence="15">
    <location>
        <begin position="1"/>
        <end position="19"/>
    </location>
</feature>
<keyword evidence="8" id="KW-0443">Lipid metabolism</keyword>
<dbReference type="GO" id="GO:0005783">
    <property type="term" value="C:endoplasmic reticulum"/>
    <property type="evidence" value="ECO:0007669"/>
    <property type="project" value="TreeGrafter"/>
</dbReference>